<accession>A0A1G6QLE0</accession>
<sequence>MKEKVGVCIDCGNTVFCLAGFLNGVVLKEGRLRCFDCDREAEKKDESR</sequence>
<evidence type="ECO:0000313" key="1">
    <source>
        <dbReference type="EMBL" id="SDC93021.1"/>
    </source>
</evidence>
<dbReference type="Proteomes" id="UP000199387">
    <property type="component" value="Unassembled WGS sequence"/>
</dbReference>
<protein>
    <submittedName>
        <fullName evidence="1">Uncharacterized protein</fullName>
    </submittedName>
</protein>
<dbReference type="EMBL" id="FMZA01000022">
    <property type="protein sequence ID" value="SDC93021.1"/>
    <property type="molecule type" value="Genomic_DNA"/>
</dbReference>
<evidence type="ECO:0000313" key="2">
    <source>
        <dbReference type="Proteomes" id="UP000199387"/>
    </source>
</evidence>
<keyword evidence="2" id="KW-1185">Reference proteome</keyword>
<reference evidence="1 2" key="1">
    <citation type="submission" date="2016-10" db="EMBL/GenBank/DDBJ databases">
        <authorList>
            <person name="de Groot N.N."/>
        </authorList>
    </citation>
    <scope>NUCLEOTIDE SEQUENCE [LARGE SCALE GENOMIC DNA]</scope>
    <source>
        <strain evidence="1 2">DSM 45514</strain>
    </source>
</reference>
<dbReference type="RefSeq" id="WP_176758011.1">
    <property type="nucleotide sequence ID" value="NZ_FMZA01000022.1"/>
</dbReference>
<dbReference type="STRING" id="1236220.SAMN04488112_12240"/>
<name>A0A1G6QLE0_9BACL</name>
<organism evidence="1 2">
    <name type="scientific">Melghirimyces thermohalophilus</name>
    <dbReference type="NCBI Taxonomy" id="1236220"/>
    <lineage>
        <taxon>Bacteria</taxon>
        <taxon>Bacillati</taxon>
        <taxon>Bacillota</taxon>
        <taxon>Bacilli</taxon>
        <taxon>Bacillales</taxon>
        <taxon>Thermoactinomycetaceae</taxon>
        <taxon>Melghirimyces</taxon>
    </lineage>
</organism>
<proteinExistence type="predicted"/>
<dbReference type="AlphaFoldDB" id="A0A1G6QLE0"/>
<gene>
    <name evidence="1" type="ORF">SAMN04488112_12240</name>
</gene>